<accession>A0ABT7M6A5</accession>
<keyword evidence="4" id="KW-1185">Reference proteome</keyword>
<comment type="caution">
    <text evidence="3">The sequence shown here is derived from an EMBL/GenBank/DDBJ whole genome shotgun (WGS) entry which is preliminary data.</text>
</comment>
<dbReference type="InterPro" id="IPR020845">
    <property type="entry name" value="AMP-binding_CS"/>
</dbReference>
<dbReference type="InterPro" id="IPR045851">
    <property type="entry name" value="AMP-bd_C_sf"/>
</dbReference>
<organism evidence="3 4">
    <name type="scientific">Actinomycetospora termitidis</name>
    <dbReference type="NCBI Taxonomy" id="3053470"/>
    <lineage>
        <taxon>Bacteria</taxon>
        <taxon>Bacillati</taxon>
        <taxon>Actinomycetota</taxon>
        <taxon>Actinomycetes</taxon>
        <taxon>Pseudonocardiales</taxon>
        <taxon>Pseudonocardiaceae</taxon>
        <taxon>Actinomycetospora</taxon>
    </lineage>
</organism>
<dbReference type="InterPro" id="IPR050237">
    <property type="entry name" value="ATP-dep_AMP-bd_enzyme"/>
</dbReference>
<dbReference type="InterPro" id="IPR042099">
    <property type="entry name" value="ANL_N_sf"/>
</dbReference>
<dbReference type="PANTHER" id="PTHR43767">
    <property type="entry name" value="LONG-CHAIN-FATTY-ACID--COA LIGASE"/>
    <property type="match status" value="1"/>
</dbReference>
<dbReference type="EMBL" id="JASVWF010000002">
    <property type="protein sequence ID" value="MDL5156201.1"/>
    <property type="molecule type" value="Genomic_DNA"/>
</dbReference>
<dbReference type="Pfam" id="PF13193">
    <property type="entry name" value="AMP-binding_C"/>
    <property type="match status" value="1"/>
</dbReference>
<dbReference type="Gene3D" id="3.30.300.30">
    <property type="match status" value="1"/>
</dbReference>
<protein>
    <submittedName>
        <fullName evidence="3">AMP-binding protein</fullName>
    </submittedName>
</protein>
<proteinExistence type="predicted"/>
<feature type="domain" description="AMP-binding enzyme C-terminal" evidence="2">
    <location>
        <begin position="417"/>
        <end position="492"/>
    </location>
</feature>
<feature type="domain" description="AMP-dependent synthetase/ligase" evidence="1">
    <location>
        <begin position="14"/>
        <end position="366"/>
    </location>
</feature>
<evidence type="ECO:0000259" key="1">
    <source>
        <dbReference type="Pfam" id="PF00501"/>
    </source>
</evidence>
<dbReference type="Gene3D" id="3.40.50.12780">
    <property type="entry name" value="N-terminal domain of ligase-like"/>
    <property type="match status" value="1"/>
</dbReference>
<evidence type="ECO:0000313" key="4">
    <source>
        <dbReference type="Proteomes" id="UP001231924"/>
    </source>
</evidence>
<dbReference type="PROSITE" id="PS00455">
    <property type="entry name" value="AMP_BINDING"/>
    <property type="match status" value="1"/>
</dbReference>
<sequence>MDGPGDILRGVGPRFGDKPALVTATRTLSFAELDALSDRVAAGLVARGVTAGRPVSLYAQNRWEWVVAYHGALKAGAVVNPVNVMLTPEELAFVLRDCGAAAVFTSAEQAPTVLELTRDLPEPLTVVAFGSVEGAVAFDELLACEEPAPAVLTKPEEPSTIGYTSGTTGHPKGAVQSHRAVLLNCALTATMHGRREDDVVVTALPAPHVYGNVVINGTLLAGGTVVLMERFSASEALRLIGEHRATLFEGVPAMYAMLLADPGLADADLSSLTRCTVGGQTIPLSTIERWQTRSGAPLIELWGMTEVAGLGTTHALYAPPVPGSIGVALPGIELRIADLEDVRRDAPTGEPGELMVRGPIVMSGYHGNPEATAETIEPDGWLHTGDVATMDATGHVFVVDRRKDMIITGGYNVYPAEVERVLAAHPKVAMVATGPVPDDVRGEIACAYVVPVAGSEPTEDELVEYAREHLAAYKRPRLVRFVETLPATSTGKIMRRELIKQFTP</sequence>
<evidence type="ECO:0000259" key="2">
    <source>
        <dbReference type="Pfam" id="PF13193"/>
    </source>
</evidence>
<name>A0ABT7M6A5_9PSEU</name>
<evidence type="ECO:0000313" key="3">
    <source>
        <dbReference type="EMBL" id="MDL5156201.1"/>
    </source>
</evidence>
<dbReference type="SUPFAM" id="SSF56801">
    <property type="entry name" value="Acetyl-CoA synthetase-like"/>
    <property type="match status" value="1"/>
</dbReference>
<dbReference type="InterPro" id="IPR000873">
    <property type="entry name" value="AMP-dep_synth/lig_dom"/>
</dbReference>
<dbReference type="Proteomes" id="UP001231924">
    <property type="component" value="Unassembled WGS sequence"/>
</dbReference>
<reference evidence="3 4" key="1">
    <citation type="submission" date="2023-06" db="EMBL/GenBank/DDBJ databases">
        <title>Actinomycetospora Odt1-22.</title>
        <authorList>
            <person name="Supong K."/>
        </authorList>
    </citation>
    <scope>NUCLEOTIDE SEQUENCE [LARGE SCALE GENOMIC DNA]</scope>
    <source>
        <strain evidence="3 4">Odt1-22</strain>
    </source>
</reference>
<dbReference type="RefSeq" id="WP_286052455.1">
    <property type="nucleotide sequence ID" value="NZ_JASVWF010000002.1"/>
</dbReference>
<gene>
    <name evidence="3" type="ORF">QRT03_09555</name>
</gene>
<dbReference type="Pfam" id="PF00501">
    <property type="entry name" value="AMP-binding"/>
    <property type="match status" value="1"/>
</dbReference>
<dbReference type="PANTHER" id="PTHR43767:SF12">
    <property type="entry name" value="AMP-DEPENDENT SYNTHETASE AND LIGASE"/>
    <property type="match status" value="1"/>
</dbReference>
<dbReference type="InterPro" id="IPR025110">
    <property type="entry name" value="AMP-bd_C"/>
</dbReference>